<feature type="region of interest" description="Disordered" evidence="1">
    <location>
        <begin position="29"/>
        <end position="71"/>
    </location>
</feature>
<organism evidence="2">
    <name type="scientific">Triticum aestivum</name>
    <name type="common">Wheat</name>
    <dbReference type="NCBI Taxonomy" id="4565"/>
    <lineage>
        <taxon>Eukaryota</taxon>
        <taxon>Viridiplantae</taxon>
        <taxon>Streptophyta</taxon>
        <taxon>Embryophyta</taxon>
        <taxon>Tracheophyta</taxon>
        <taxon>Spermatophyta</taxon>
        <taxon>Magnoliopsida</taxon>
        <taxon>Liliopsida</taxon>
        <taxon>Poales</taxon>
        <taxon>Poaceae</taxon>
        <taxon>BOP clade</taxon>
        <taxon>Pooideae</taxon>
        <taxon>Triticodae</taxon>
        <taxon>Triticeae</taxon>
        <taxon>Triticinae</taxon>
        <taxon>Triticum</taxon>
    </lineage>
</organism>
<dbReference type="OMA" id="CRTKTAR"/>
<evidence type="ECO:0000313" key="3">
    <source>
        <dbReference type="Proteomes" id="UP000019116"/>
    </source>
</evidence>
<accession>A0A3B6NQH5</accession>
<dbReference type="Proteomes" id="UP000019116">
    <property type="component" value="Chromosome 6A"/>
</dbReference>
<dbReference type="AlphaFoldDB" id="A0A3B6NQH5"/>
<feature type="compositionally biased region" description="Basic residues" evidence="1">
    <location>
        <begin position="44"/>
        <end position="62"/>
    </location>
</feature>
<evidence type="ECO:0000313" key="2">
    <source>
        <dbReference type="EnsemblPlants" id="TraesCS6A02G185000.1.cds1"/>
    </source>
</evidence>
<dbReference type="Gramene" id="TraesCS6A02G185000.1">
    <property type="protein sequence ID" value="TraesCS6A02G185000.1.cds1"/>
    <property type="gene ID" value="TraesCS6A02G185000"/>
</dbReference>
<dbReference type="EnsemblPlants" id="TraesCS6A02G185000.1">
    <property type="protein sequence ID" value="TraesCS6A02G185000.1.cds1"/>
    <property type="gene ID" value="TraesCS6A02G185000"/>
</dbReference>
<sequence length="133" mass="15579">MVDRISFDRCPFRPSSTCTQCPTECRTKTPRKKRAGARAARSIQRPRRTRRATNRPMTKKSTRLLTGRGEPNTLTTRRAFRTWWPRRLVSLRSVLGRLPQRRLKRLQSSPKLRRLQCRKLPPPNCQKLCPGSK</sequence>
<dbReference type="Gramene" id="TraesCLE_scaffold_034285_01G000100.1">
    <property type="protein sequence ID" value="TraesCLE_scaffold_034285_01G000100.1"/>
    <property type="gene ID" value="TraesCLE_scaffold_034285_01G000100"/>
</dbReference>
<reference evidence="2" key="2">
    <citation type="submission" date="2018-10" db="UniProtKB">
        <authorList>
            <consortium name="EnsemblPlants"/>
        </authorList>
    </citation>
    <scope>IDENTIFICATION</scope>
</reference>
<dbReference type="Gramene" id="TraesCS6A03G0462200.1">
    <property type="protein sequence ID" value="TraesCS6A03G0462200.1.CDS1"/>
    <property type="gene ID" value="TraesCS6A03G0462200"/>
</dbReference>
<proteinExistence type="predicted"/>
<dbReference type="Gramene" id="TraesCAD_scaffold_036224_01G000100.1">
    <property type="protein sequence ID" value="TraesCAD_scaffold_036224_01G000100.1"/>
    <property type="gene ID" value="TraesCAD_scaffold_036224_01G000100"/>
</dbReference>
<keyword evidence="3" id="KW-1185">Reference proteome</keyword>
<evidence type="ECO:0000256" key="1">
    <source>
        <dbReference type="SAM" id="MobiDB-lite"/>
    </source>
</evidence>
<name>A0A3B6NQH5_WHEAT</name>
<protein>
    <submittedName>
        <fullName evidence="2">Uncharacterized protein</fullName>
    </submittedName>
</protein>
<reference evidence="2" key="1">
    <citation type="submission" date="2018-08" db="EMBL/GenBank/DDBJ databases">
        <authorList>
            <person name="Rossello M."/>
        </authorList>
    </citation>
    <scope>NUCLEOTIDE SEQUENCE [LARGE SCALE GENOMIC DNA]</scope>
    <source>
        <strain evidence="2">cv. Chinese Spring</strain>
    </source>
</reference>
<dbReference type="Gramene" id="TraesROB_scaffold_054416_01G000100.1">
    <property type="protein sequence ID" value="TraesROB_scaffold_054416_01G000100.1"/>
    <property type="gene ID" value="TraesROB_scaffold_054416_01G000100"/>
</dbReference>
<dbReference type="Gramene" id="TraesWEE_scaffold_039543_01G000100.1">
    <property type="protein sequence ID" value="TraesWEE_scaffold_039543_01G000100.1"/>
    <property type="gene ID" value="TraesWEE_scaffold_039543_01G000100"/>
</dbReference>